<reference evidence="2" key="2">
    <citation type="submission" date="2023-07" db="EMBL/GenBank/DDBJ databases">
        <title>Duganella aceri sp. nov., isolated from tree sap.</title>
        <authorList>
            <person name="Kim I.S."/>
        </authorList>
    </citation>
    <scope>NUCLEOTIDE SEQUENCE [LARGE SCALE GENOMIC DNA]</scope>
    <source>
        <strain evidence="2">SAP-35</strain>
    </source>
</reference>
<accession>A0ABX0FFM3</accession>
<evidence type="ECO:0000313" key="1">
    <source>
        <dbReference type="EMBL" id="NGZ83353.1"/>
    </source>
</evidence>
<evidence type="ECO:0000313" key="2">
    <source>
        <dbReference type="Proteomes" id="UP000666369"/>
    </source>
</evidence>
<dbReference type="RefSeq" id="WP_166098602.1">
    <property type="nucleotide sequence ID" value="NZ_JAADJT010000001.1"/>
</dbReference>
<dbReference type="EMBL" id="JAADJT010000001">
    <property type="protein sequence ID" value="NGZ83353.1"/>
    <property type="molecule type" value="Genomic_DNA"/>
</dbReference>
<reference evidence="1 2" key="1">
    <citation type="submission" date="2020-01" db="EMBL/GenBank/DDBJ databases">
        <authorList>
            <person name="Lee S.D."/>
        </authorList>
    </citation>
    <scope>NUCLEOTIDE SEQUENCE [LARGE SCALE GENOMIC DNA]</scope>
    <source>
        <strain evidence="1 2">SAP-35</strain>
    </source>
</reference>
<proteinExistence type="predicted"/>
<protein>
    <recommendedName>
        <fullName evidence="3">Nuclear transport factor 2 family protein</fullName>
    </recommendedName>
</protein>
<dbReference type="InterPro" id="IPR032710">
    <property type="entry name" value="NTF2-like_dom_sf"/>
</dbReference>
<organism evidence="1 2">
    <name type="scientific">Duganella aceris</name>
    <dbReference type="NCBI Taxonomy" id="2703883"/>
    <lineage>
        <taxon>Bacteria</taxon>
        <taxon>Pseudomonadati</taxon>
        <taxon>Pseudomonadota</taxon>
        <taxon>Betaproteobacteria</taxon>
        <taxon>Burkholderiales</taxon>
        <taxon>Oxalobacteraceae</taxon>
        <taxon>Telluria group</taxon>
        <taxon>Duganella</taxon>
    </lineage>
</organism>
<keyword evidence="2" id="KW-1185">Reference proteome</keyword>
<comment type="caution">
    <text evidence="1">The sequence shown here is derived from an EMBL/GenBank/DDBJ whole genome shotgun (WGS) entry which is preliminary data.</text>
</comment>
<gene>
    <name evidence="1" type="ORF">GW587_03640</name>
</gene>
<dbReference type="Proteomes" id="UP000666369">
    <property type="component" value="Unassembled WGS sequence"/>
</dbReference>
<name>A0ABX0FFM3_9BURK</name>
<sequence length="115" mass="12024">MSTPQAGDPAFFAELAPDAVLHASILATPVAGAEAVRGAIRRIAGFYSGMTVDFHGAAGARQLLQYHAGLGDDSVVIHAMVVMTRDAANAITAVEIGYYPLAAARLLANLYQEPR</sequence>
<evidence type="ECO:0008006" key="3">
    <source>
        <dbReference type="Google" id="ProtNLM"/>
    </source>
</evidence>
<dbReference type="Gene3D" id="3.10.450.50">
    <property type="match status" value="1"/>
</dbReference>
<dbReference type="SUPFAM" id="SSF54427">
    <property type="entry name" value="NTF2-like"/>
    <property type="match status" value="1"/>
</dbReference>